<feature type="transmembrane region" description="Helical" evidence="1">
    <location>
        <begin position="20"/>
        <end position="39"/>
    </location>
</feature>
<dbReference type="Proteomes" id="UP000199421">
    <property type="component" value="Unassembled WGS sequence"/>
</dbReference>
<dbReference type="AlphaFoldDB" id="A0A1H7ZXC3"/>
<dbReference type="RefSeq" id="WP_093333146.1">
    <property type="nucleotide sequence ID" value="NZ_FOAF01000021.1"/>
</dbReference>
<keyword evidence="1" id="KW-0472">Membrane</keyword>
<accession>A0A1H7ZXC3</accession>
<dbReference type="Pfam" id="PF04235">
    <property type="entry name" value="DUF418"/>
    <property type="match status" value="1"/>
</dbReference>
<feature type="transmembrane region" description="Helical" evidence="1">
    <location>
        <begin position="94"/>
        <end position="111"/>
    </location>
</feature>
<name>A0A1H7ZXC3_OLID1</name>
<dbReference type="OrthoDB" id="9807744at2"/>
<proteinExistence type="predicted"/>
<organism evidence="3 4">
    <name type="scientific">Olivibacter domesticus</name>
    <name type="common">Pseudosphingobacterium domesticum</name>
    <dbReference type="NCBI Taxonomy" id="407022"/>
    <lineage>
        <taxon>Bacteria</taxon>
        <taxon>Pseudomonadati</taxon>
        <taxon>Bacteroidota</taxon>
        <taxon>Sphingobacteriia</taxon>
        <taxon>Sphingobacteriales</taxon>
        <taxon>Sphingobacteriaceae</taxon>
        <taxon>Olivibacter</taxon>
    </lineage>
</organism>
<feature type="transmembrane region" description="Helical" evidence="1">
    <location>
        <begin position="117"/>
        <end position="133"/>
    </location>
</feature>
<dbReference type="PANTHER" id="PTHR30590:SF3">
    <property type="entry name" value="HYPOTHETICAL MEMBRANE SPANNING PROTEIN"/>
    <property type="match status" value="1"/>
</dbReference>
<dbReference type="EMBL" id="FOAF01000021">
    <property type="protein sequence ID" value="SEM62384.1"/>
    <property type="molecule type" value="Genomic_DNA"/>
</dbReference>
<feature type="transmembrane region" description="Helical" evidence="1">
    <location>
        <begin position="248"/>
        <end position="268"/>
    </location>
</feature>
<feature type="transmembrane region" description="Helical" evidence="1">
    <location>
        <begin position="140"/>
        <end position="158"/>
    </location>
</feature>
<feature type="transmembrane region" description="Helical" evidence="1">
    <location>
        <begin position="67"/>
        <end position="87"/>
    </location>
</feature>
<reference evidence="4" key="1">
    <citation type="submission" date="2016-10" db="EMBL/GenBank/DDBJ databases">
        <authorList>
            <person name="Varghese N."/>
            <person name="Submissions S."/>
        </authorList>
    </citation>
    <scope>NUCLEOTIDE SEQUENCE [LARGE SCALE GENOMIC DNA]</scope>
    <source>
        <strain evidence="4">DSM 18733</strain>
    </source>
</reference>
<keyword evidence="1" id="KW-0812">Transmembrane</keyword>
<evidence type="ECO:0000256" key="1">
    <source>
        <dbReference type="SAM" id="Phobius"/>
    </source>
</evidence>
<feature type="domain" description="DUF418" evidence="2">
    <location>
        <begin position="203"/>
        <end position="351"/>
    </location>
</feature>
<protein>
    <recommendedName>
        <fullName evidence="2">DUF418 domain-containing protein</fullName>
    </recommendedName>
</protein>
<evidence type="ECO:0000259" key="2">
    <source>
        <dbReference type="Pfam" id="PF04235"/>
    </source>
</evidence>
<keyword evidence="1" id="KW-1133">Transmembrane helix</keyword>
<evidence type="ECO:0000313" key="4">
    <source>
        <dbReference type="Proteomes" id="UP000199421"/>
    </source>
</evidence>
<dbReference type="PANTHER" id="PTHR30590">
    <property type="entry name" value="INNER MEMBRANE PROTEIN"/>
    <property type="match status" value="1"/>
</dbReference>
<dbReference type="STRING" id="407022.SAMN05661044_05652"/>
<feature type="transmembrane region" description="Helical" evidence="1">
    <location>
        <begin position="216"/>
        <end position="236"/>
    </location>
</feature>
<dbReference type="InterPro" id="IPR007349">
    <property type="entry name" value="DUF418"/>
</dbReference>
<keyword evidence="4" id="KW-1185">Reference proteome</keyword>
<sequence length="376" mass="43797">MTLTSIKTTSSERIYMIDILRGFALYGIILAHIGSIYLYELEITSNDLTGMDNKLKKLLELFIERKFYLIFSLLFGLSFSIQLQNAINRNKPFVLKYCWRLSLLFFIGFIHNQLYPFDILQIYAFIGVLLLPIRKIATPVLLAISISLFIFSCVFLQFDGHIKDSLSTLRIQKVSLSQTLTHQIASGHFFMILSLFTFGLWAGKKNIFTLGRIDPAYFKSLFIFSLISLLILKIAHNQFSIPSFSLPLVNISFSFLYISIISLSYIYLPHLKLLWQSLEVVGRMGLTNYILQTIFFYILFLFKSILFNGGDLYLLFIYANSFFFFQILFSIWWLKKHKQGPLEWIWRSATDLYRVTNLYVKDKSLCDTPDQIKSPL</sequence>
<evidence type="ECO:0000313" key="3">
    <source>
        <dbReference type="EMBL" id="SEM62384.1"/>
    </source>
</evidence>
<feature type="transmembrane region" description="Helical" evidence="1">
    <location>
        <begin position="289"/>
        <end position="307"/>
    </location>
</feature>
<dbReference type="InterPro" id="IPR052529">
    <property type="entry name" value="Bact_Transport_Assoc"/>
</dbReference>
<feature type="transmembrane region" description="Helical" evidence="1">
    <location>
        <begin position="313"/>
        <end position="334"/>
    </location>
</feature>
<feature type="transmembrane region" description="Helical" evidence="1">
    <location>
        <begin position="184"/>
        <end position="204"/>
    </location>
</feature>
<gene>
    <name evidence="3" type="ORF">SAMN05661044_05652</name>
</gene>